<accession>A0AAV3T147</accession>
<sequence>MAEPDLDLDAWRERVREHRAEKRRFVRENMELPETGDDLVLYDLDPDFRVVARLQRAQNPEVVRMELTRGPDAEYERAATLGFTLDGDHHVLAGYHAPNQDGLFVPFTDDTSGGETPKIGRYVELDVEGVESGSQVALDFNLAYLPFCVLDESYASPVPPARNHVPAAIRAGEKHVEIE</sequence>
<dbReference type="Pfam" id="PF07920">
    <property type="entry name" value="DUF1684"/>
    <property type="match status" value="1"/>
</dbReference>
<dbReference type="RefSeq" id="WP_227260441.1">
    <property type="nucleotide sequence ID" value="NZ_BAAADU010000002.1"/>
</dbReference>
<proteinExistence type="predicted"/>
<evidence type="ECO:0000313" key="2">
    <source>
        <dbReference type="Proteomes" id="UP001500194"/>
    </source>
</evidence>
<organism evidence="1 2">
    <name type="scientific">Salarchaeum japonicum</name>
    <dbReference type="NCBI Taxonomy" id="555573"/>
    <lineage>
        <taxon>Archaea</taxon>
        <taxon>Methanobacteriati</taxon>
        <taxon>Methanobacteriota</taxon>
        <taxon>Stenosarchaea group</taxon>
        <taxon>Halobacteria</taxon>
        <taxon>Halobacteriales</taxon>
        <taxon>Halobacteriaceae</taxon>
    </lineage>
</organism>
<evidence type="ECO:0000313" key="1">
    <source>
        <dbReference type="EMBL" id="GAA0654448.1"/>
    </source>
</evidence>
<dbReference type="EMBL" id="BAAADU010000002">
    <property type="protein sequence ID" value="GAA0654448.1"/>
    <property type="molecule type" value="Genomic_DNA"/>
</dbReference>
<protein>
    <submittedName>
        <fullName evidence="1">DUF1684 domain-containing protein</fullName>
    </submittedName>
</protein>
<dbReference type="PANTHER" id="PTHR41913">
    <property type="entry name" value="DUF1684 DOMAIN-CONTAINING PROTEIN"/>
    <property type="match status" value="1"/>
</dbReference>
<dbReference type="GeneID" id="68573566"/>
<reference evidence="1 2" key="1">
    <citation type="journal article" date="2019" name="Int. J. Syst. Evol. Microbiol.">
        <title>The Global Catalogue of Microorganisms (GCM) 10K type strain sequencing project: providing services to taxonomists for standard genome sequencing and annotation.</title>
        <authorList>
            <consortium name="The Broad Institute Genomics Platform"/>
            <consortium name="The Broad Institute Genome Sequencing Center for Infectious Disease"/>
            <person name="Wu L."/>
            <person name="Ma J."/>
        </authorList>
    </citation>
    <scope>NUCLEOTIDE SEQUENCE [LARGE SCALE GENOMIC DNA]</scope>
    <source>
        <strain evidence="1 2">JCM 16327</strain>
    </source>
</reference>
<dbReference type="AlphaFoldDB" id="A0AAV3T147"/>
<keyword evidence="2" id="KW-1185">Reference proteome</keyword>
<comment type="caution">
    <text evidence="1">The sequence shown here is derived from an EMBL/GenBank/DDBJ whole genome shotgun (WGS) entry which is preliminary data.</text>
</comment>
<gene>
    <name evidence="1" type="ORF">GCM10009019_17560</name>
</gene>
<dbReference type="PANTHER" id="PTHR41913:SF1">
    <property type="entry name" value="DUF1684 DOMAIN-CONTAINING PROTEIN"/>
    <property type="match status" value="1"/>
</dbReference>
<dbReference type="InterPro" id="IPR012467">
    <property type="entry name" value="DUF1684"/>
</dbReference>
<name>A0AAV3T147_9EURY</name>
<dbReference type="Proteomes" id="UP001500194">
    <property type="component" value="Unassembled WGS sequence"/>
</dbReference>